<evidence type="ECO:0000313" key="3">
    <source>
        <dbReference type="Proteomes" id="UP000007241"/>
    </source>
</evidence>
<feature type="region of interest" description="Disordered" evidence="1">
    <location>
        <begin position="274"/>
        <end position="295"/>
    </location>
</feature>
<reference evidence="2 3" key="1">
    <citation type="submission" date="2009-12" db="EMBL/GenBank/DDBJ databases">
        <title>The draft genome of Batrachochytrium dendrobatidis.</title>
        <authorList>
            <consortium name="US DOE Joint Genome Institute (JGI-PGF)"/>
            <person name="Kuo A."/>
            <person name="Salamov A."/>
            <person name="Schmutz J."/>
            <person name="Lucas S."/>
            <person name="Pitluck S."/>
            <person name="Rosenblum E."/>
            <person name="Stajich J."/>
            <person name="Eisen M."/>
            <person name="Grigoriev I.V."/>
        </authorList>
    </citation>
    <scope>NUCLEOTIDE SEQUENCE [LARGE SCALE GENOMIC DNA]</scope>
    <source>
        <strain evidence="3">JAM81 / FGSC 10211</strain>
    </source>
</reference>
<keyword evidence="3" id="KW-1185">Reference proteome</keyword>
<name>F4P8J0_BATDJ</name>
<dbReference type="Proteomes" id="UP000007241">
    <property type="component" value="Unassembled WGS sequence"/>
</dbReference>
<feature type="compositionally biased region" description="Polar residues" evidence="1">
    <location>
        <begin position="274"/>
        <end position="291"/>
    </location>
</feature>
<dbReference type="AlphaFoldDB" id="F4P8J0"/>
<sequence>MRDGVSRNAKRQSKQSISELEQETHKAPISSELDFSPAALECNQDEHTASCSIICDTFCRNGRLNASCIHRIELSSDSIPKLLFNPVKSLGQQLEQDLQSHAPLPFIPKIFLQPKKFHIRIVDTKTCIRSGGLKPVATVLSTADTLVNLLACNIQKNLYCHEKLLFKGQSAHIKDSVGNTLLHGLNALKTDKLFRVNSITQSRLYDPFPNILHIDSKPHDGLRPLRYAMNHNSLLSIDSVSQTPLRVFVMNRLKLDHPELVDSLLSQINESKNEPNTRYTIQSKESNSSPVTVDDSVKSRLLCDRHSSQDTDILNMASQSKNCTILQHTTDALEFNMPTPISSQESLSRCLTTTSSIEPTHLIPNASIQKKTPSKPSNSLKSILKQRPVASKPSADACQQLIQHPKHDIYPISSTSIANRHSSVLSAVPSVGGYAAAFRKNPTIHFDFNVYRHFQTYKDPVVKRDKKPTLRHLKKVNTLDTQVPDNETAVDKPKPVVLKRQSQTSLATDTHLRRSTQFELTPNDFNSCRVEDSNETQVTQDSVKFPFKPKLITETHSMPQKPLVAETRRSRRSEPQCFTMASANKVSTYQFIPIYNQQDFHNTHRVQ</sequence>
<accession>F4P8J0</accession>
<organism evidence="2 3">
    <name type="scientific">Batrachochytrium dendrobatidis (strain JAM81 / FGSC 10211)</name>
    <name type="common">Frog chytrid fungus</name>
    <dbReference type="NCBI Taxonomy" id="684364"/>
    <lineage>
        <taxon>Eukaryota</taxon>
        <taxon>Fungi</taxon>
        <taxon>Fungi incertae sedis</taxon>
        <taxon>Chytridiomycota</taxon>
        <taxon>Chytridiomycota incertae sedis</taxon>
        <taxon>Chytridiomycetes</taxon>
        <taxon>Rhizophydiales</taxon>
        <taxon>Rhizophydiales incertae sedis</taxon>
        <taxon>Batrachochytrium</taxon>
    </lineage>
</organism>
<dbReference type="OrthoDB" id="10690966at2759"/>
<proteinExistence type="predicted"/>
<dbReference type="InParanoid" id="F4P8J0"/>
<evidence type="ECO:0000256" key="1">
    <source>
        <dbReference type="SAM" id="MobiDB-lite"/>
    </source>
</evidence>
<gene>
    <name evidence="2" type="ORF">BATDEDRAFT_26561</name>
</gene>
<dbReference type="HOGENOM" id="CLU_449746_0_0_1"/>
<dbReference type="GeneID" id="18239065"/>
<feature type="region of interest" description="Disordered" evidence="1">
    <location>
        <begin position="1"/>
        <end position="28"/>
    </location>
</feature>
<dbReference type="RefSeq" id="XP_006680700.1">
    <property type="nucleotide sequence ID" value="XM_006680637.1"/>
</dbReference>
<evidence type="ECO:0000313" key="2">
    <source>
        <dbReference type="EMBL" id="EGF78498.1"/>
    </source>
</evidence>
<protein>
    <submittedName>
        <fullName evidence="2">Uncharacterized protein</fullName>
    </submittedName>
</protein>
<dbReference type="EMBL" id="GL882888">
    <property type="protein sequence ID" value="EGF78498.1"/>
    <property type="molecule type" value="Genomic_DNA"/>
</dbReference>